<dbReference type="GeneID" id="41279512"/>
<reference evidence="1 2" key="1">
    <citation type="submission" date="2009-06" db="EMBL/GenBank/DDBJ databases">
        <title>Molecular Evidence for Microbiologically Influenced Corrosion from genome of Methanogen.</title>
        <authorList>
            <person name="Ito N."/>
            <person name="Tsurumaru H."/>
            <person name="Shimizu A."/>
            <person name="Harada T."/>
            <person name="Hosoyama A."/>
            <person name="Horikawa H."/>
            <person name="Wakai S."/>
            <person name="Sasaki K."/>
            <person name="Nishijima K."/>
            <person name="Ataku H."/>
            <person name="Yamazaki J."/>
            <person name="Mise M."/>
            <person name="Yamazaki S."/>
            <person name="Tanikawa S."/>
            <person name="Harayama S."/>
            <person name="Fujita N."/>
        </authorList>
    </citation>
    <scope>NUCLEOTIDE SEQUENCE [LARGE SCALE GENOMIC DNA]</scope>
    <source>
        <strain evidence="2">KA1 ( NBRC 102054)</strain>
    </source>
</reference>
<dbReference type="Pfam" id="PF14602">
    <property type="entry name" value="Hexapep_2"/>
    <property type="match status" value="1"/>
</dbReference>
<dbReference type="RefSeq" id="WP_018153337.1">
    <property type="nucleotide sequence ID" value="NZ_AP011526.1"/>
</dbReference>
<keyword evidence="1" id="KW-0456">Lyase</keyword>
<dbReference type="Gene3D" id="2.160.10.10">
    <property type="entry name" value="Hexapeptide repeat proteins"/>
    <property type="match status" value="1"/>
</dbReference>
<protein>
    <submittedName>
        <fullName evidence="1">Carbonic anhydrase</fullName>
        <ecNumber evidence="1">4.2.1.1</ecNumber>
    </submittedName>
</protein>
<dbReference type="InterPro" id="IPR001451">
    <property type="entry name" value="Hexapep"/>
</dbReference>
<dbReference type="EC" id="4.2.1.1" evidence="1"/>
<dbReference type="PANTHER" id="PTHR43360:SF1">
    <property type="entry name" value="CARBOXYSOME ASSEMBLY PROTEIN CCMM"/>
    <property type="match status" value="1"/>
</dbReference>
<dbReference type="EMBL" id="AP011526">
    <property type="protein sequence ID" value="BAP61218.1"/>
    <property type="molecule type" value="Genomic_DNA"/>
</dbReference>
<dbReference type="GO" id="GO:0004089">
    <property type="term" value="F:carbonate dehydratase activity"/>
    <property type="evidence" value="ECO:0007669"/>
    <property type="project" value="UniProtKB-EC"/>
</dbReference>
<dbReference type="AlphaFoldDB" id="A0A2Z5PHC9"/>
<accession>A0A2Z5PHC9</accession>
<evidence type="ECO:0000313" key="1">
    <source>
        <dbReference type="EMBL" id="BAP61218.1"/>
    </source>
</evidence>
<gene>
    <name evidence="1" type="ORF">MMKA1_11010</name>
</gene>
<proteinExistence type="predicted"/>
<dbReference type="PANTHER" id="PTHR43360">
    <property type="entry name" value="CARBON DIOXIDE CONCENTRATING MECHANISM PROTEIN CCMM"/>
    <property type="match status" value="1"/>
</dbReference>
<dbReference type="SUPFAM" id="SSF51161">
    <property type="entry name" value="Trimeric LpxA-like enzymes"/>
    <property type="match status" value="1"/>
</dbReference>
<dbReference type="Pfam" id="PF00132">
    <property type="entry name" value="Hexapep"/>
    <property type="match status" value="1"/>
</dbReference>
<name>A0A2Z5PHC9_METMI</name>
<dbReference type="KEGG" id="mmak:MMKA1_11010"/>
<dbReference type="Proteomes" id="UP000264208">
    <property type="component" value="Chromosome"/>
</dbReference>
<sequence length="202" mass="21941">MEKNILPNIEGKTPNIDKNVFIDKSAVIIGDVAIQKNVYIGPNAVIRCDEPPTKGILIKEGANIQDMVVIHCLRNTSVVVGKEASITHSTVIHGPAKIGDNAFIGFNSVVFGAEIGDNTIVGHNSVVDGVGGDLKIPNDKWIPPNTSIYKDSDGIIKAFLPNGTILTDFNKLPDIPEWYKKVPGDVVKVNKELNLGYREFIK</sequence>
<evidence type="ECO:0000313" key="2">
    <source>
        <dbReference type="Proteomes" id="UP000264208"/>
    </source>
</evidence>
<dbReference type="InterPro" id="IPR052265">
    <property type="entry name" value="Gamma-CA"/>
</dbReference>
<organism evidence="1 2">
    <name type="scientific">Methanococcus maripaludis KA1</name>
    <dbReference type="NCBI Taxonomy" id="637914"/>
    <lineage>
        <taxon>Archaea</taxon>
        <taxon>Methanobacteriati</taxon>
        <taxon>Methanobacteriota</taxon>
        <taxon>Methanomada group</taxon>
        <taxon>Methanococci</taxon>
        <taxon>Methanococcales</taxon>
        <taxon>Methanococcaceae</taxon>
        <taxon>Methanococcus</taxon>
    </lineage>
</organism>
<dbReference type="InterPro" id="IPR011004">
    <property type="entry name" value="Trimer_LpxA-like_sf"/>
</dbReference>